<dbReference type="CDD" id="cd00051">
    <property type="entry name" value="EFh"/>
    <property type="match status" value="1"/>
</dbReference>
<keyword evidence="4 6" id="KW-1133">Transmembrane helix</keyword>
<dbReference type="InterPro" id="IPR005821">
    <property type="entry name" value="Ion_trans_dom"/>
</dbReference>
<feature type="domain" description="EF-hand" evidence="7">
    <location>
        <begin position="470"/>
        <end position="505"/>
    </location>
</feature>
<evidence type="ECO:0000256" key="1">
    <source>
        <dbReference type="ARBA" id="ARBA00004141"/>
    </source>
</evidence>
<dbReference type="Pfam" id="PF00520">
    <property type="entry name" value="Ion_trans"/>
    <property type="match status" value="1"/>
</dbReference>
<evidence type="ECO:0000313" key="9">
    <source>
        <dbReference type="Proteomes" id="UP000186817"/>
    </source>
</evidence>
<keyword evidence="9" id="KW-1185">Reference proteome</keyword>
<dbReference type="PANTHER" id="PTHR10037">
    <property type="entry name" value="VOLTAGE-GATED CATION CHANNEL CALCIUM AND SODIUM"/>
    <property type="match status" value="1"/>
</dbReference>
<dbReference type="InterPro" id="IPR027359">
    <property type="entry name" value="Volt_channel_dom_sf"/>
</dbReference>
<keyword evidence="5 6" id="KW-0472">Membrane</keyword>
<dbReference type="GO" id="GO:0005509">
    <property type="term" value="F:calcium ion binding"/>
    <property type="evidence" value="ECO:0007669"/>
    <property type="project" value="InterPro"/>
</dbReference>
<dbReference type="AlphaFoldDB" id="A0A1Q9DV37"/>
<comment type="caution">
    <text evidence="8">The sequence shown here is derived from an EMBL/GenBank/DDBJ whole genome shotgun (WGS) entry which is preliminary data.</text>
</comment>
<comment type="subcellular location">
    <subcellularLocation>
        <location evidence="1">Membrane</location>
        <topology evidence="1">Multi-pass membrane protein</topology>
    </subcellularLocation>
</comment>
<proteinExistence type="predicted"/>
<feature type="transmembrane region" description="Helical" evidence="6">
    <location>
        <begin position="231"/>
        <end position="249"/>
    </location>
</feature>
<feature type="domain" description="EF-hand" evidence="7">
    <location>
        <begin position="513"/>
        <end position="548"/>
    </location>
</feature>
<dbReference type="InterPro" id="IPR018247">
    <property type="entry name" value="EF_Hand_1_Ca_BS"/>
</dbReference>
<dbReference type="InterPro" id="IPR043203">
    <property type="entry name" value="VGCC_Ca_Na"/>
</dbReference>
<evidence type="ECO:0000256" key="3">
    <source>
        <dbReference type="ARBA" id="ARBA00022837"/>
    </source>
</evidence>
<dbReference type="PANTHER" id="PTHR10037:SF62">
    <property type="entry name" value="SODIUM CHANNEL PROTEIN 60E"/>
    <property type="match status" value="1"/>
</dbReference>
<feature type="transmembrane region" description="Helical" evidence="6">
    <location>
        <begin position="422"/>
        <end position="446"/>
    </location>
</feature>
<feature type="transmembrane region" description="Helical" evidence="6">
    <location>
        <begin position="270"/>
        <end position="289"/>
    </location>
</feature>
<reference evidence="8 9" key="1">
    <citation type="submission" date="2016-02" db="EMBL/GenBank/DDBJ databases">
        <title>Genome analysis of coral dinoflagellate symbionts highlights evolutionary adaptations to a symbiotic lifestyle.</title>
        <authorList>
            <person name="Aranda M."/>
            <person name="Li Y."/>
            <person name="Liew Y.J."/>
            <person name="Baumgarten S."/>
            <person name="Simakov O."/>
            <person name="Wilson M."/>
            <person name="Piel J."/>
            <person name="Ashoor H."/>
            <person name="Bougouffa S."/>
            <person name="Bajic V.B."/>
            <person name="Ryu T."/>
            <person name="Ravasi T."/>
            <person name="Bayer T."/>
            <person name="Micklem G."/>
            <person name="Kim H."/>
            <person name="Bhak J."/>
            <person name="Lajeunesse T.C."/>
            <person name="Voolstra C.R."/>
        </authorList>
    </citation>
    <scope>NUCLEOTIDE SEQUENCE [LARGE SCALE GENOMIC DNA]</scope>
    <source>
        <strain evidence="8 9">CCMP2467</strain>
    </source>
</reference>
<dbReference type="InterPro" id="IPR002048">
    <property type="entry name" value="EF_hand_dom"/>
</dbReference>
<evidence type="ECO:0000256" key="4">
    <source>
        <dbReference type="ARBA" id="ARBA00022989"/>
    </source>
</evidence>
<dbReference type="SUPFAM" id="SSF81324">
    <property type="entry name" value="Voltage-gated potassium channels"/>
    <property type="match status" value="1"/>
</dbReference>
<dbReference type="InterPro" id="IPR011992">
    <property type="entry name" value="EF-hand-dom_pair"/>
</dbReference>
<dbReference type="SUPFAM" id="SSF47473">
    <property type="entry name" value="EF-hand"/>
    <property type="match status" value="1"/>
</dbReference>
<dbReference type="SMART" id="SM00054">
    <property type="entry name" value="EFh"/>
    <property type="match status" value="2"/>
</dbReference>
<dbReference type="GO" id="GO:0001518">
    <property type="term" value="C:voltage-gated sodium channel complex"/>
    <property type="evidence" value="ECO:0007669"/>
    <property type="project" value="TreeGrafter"/>
</dbReference>
<evidence type="ECO:0000256" key="6">
    <source>
        <dbReference type="SAM" id="Phobius"/>
    </source>
</evidence>
<protein>
    <submittedName>
        <fullName evidence="8">Voltage-dependent calcium channel type A subunit alpha-1</fullName>
    </submittedName>
</protein>
<dbReference type="GO" id="GO:0005248">
    <property type="term" value="F:voltage-gated sodium channel activity"/>
    <property type="evidence" value="ECO:0007669"/>
    <property type="project" value="TreeGrafter"/>
</dbReference>
<evidence type="ECO:0000256" key="2">
    <source>
        <dbReference type="ARBA" id="ARBA00022692"/>
    </source>
</evidence>
<feature type="transmembrane region" description="Helical" evidence="6">
    <location>
        <begin position="343"/>
        <end position="362"/>
    </location>
</feature>
<evidence type="ECO:0000259" key="7">
    <source>
        <dbReference type="PROSITE" id="PS50222"/>
    </source>
</evidence>
<keyword evidence="2 6" id="KW-0812">Transmembrane</keyword>
<dbReference type="Gene3D" id="1.10.238.10">
    <property type="entry name" value="EF-hand"/>
    <property type="match status" value="1"/>
</dbReference>
<evidence type="ECO:0000256" key="5">
    <source>
        <dbReference type="ARBA" id="ARBA00023136"/>
    </source>
</evidence>
<dbReference type="PROSITE" id="PS00018">
    <property type="entry name" value="EF_HAND_1"/>
    <property type="match status" value="2"/>
</dbReference>
<keyword evidence="3" id="KW-0106">Calcium</keyword>
<dbReference type="Proteomes" id="UP000186817">
    <property type="component" value="Unassembled WGS sequence"/>
</dbReference>
<feature type="transmembrane region" description="Helical" evidence="6">
    <location>
        <begin position="200"/>
        <end position="219"/>
    </location>
</feature>
<dbReference type="OMA" id="REVHECL"/>
<gene>
    <name evidence="8" type="primary">cac</name>
    <name evidence="8" type="ORF">AK812_SmicGene18452</name>
</gene>
<dbReference type="Pfam" id="PF13499">
    <property type="entry name" value="EF-hand_7"/>
    <property type="match status" value="1"/>
</dbReference>
<organism evidence="8 9">
    <name type="scientific">Symbiodinium microadriaticum</name>
    <name type="common">Dinoflagellate</name>
    <name type="synonym">Zooxanthella microadriatica</name>
    <dbReference type="NCBI Taxonomy" id="2951"/>
    <lineage>
        <taxon>Eukaryota</taxon>
        <taxon>Sar</taxon>
        <taxon>Alveolata</taxon>
        <taxon>Dinophyceae</taxon>
        <taxon>Suessiales</taxon>
        <taxon>Symbiodiniaceae</taxon>
        <taxon>Symbiodinium</taxon>
    </lineage>
</organism>
<dbReference type="EMBL" id="LSRX01000376">
    <property type="protein sequence ID" value="OLP99032.1"/>
    <property type="molecule type" value="Genomic_DNA"/>
</dbReference>
<dbReference type="PROSITE" id="PS50222">
    <property type="entry name" value="EF_HAND_2"/>
    <property type="match status" value="2"/>
</dbReference>
<dbReference type="Gene3D" id="1.20.120.350">
    <property type="entry name" value="Voltage-gated potassium channels. Chain C"/>
    <property type="match status" value="1"/>
</dbReference>
<accession>A0A1Q9DV37</accession>
<name>A0A1Q9DV37_SYMMI</name>
<dbReference type="Gene3D" id="1.10.287.70">
    <property type="match status" value="1"/>
</dbReference>
<evidence type="ECO:0000313" key="8">
    <source>
        <dbReference type="EMBL" id="OLP99032.1"/>
    </source>
</evidence>
<sequence>MGDDSPEDIIQAHAAQMQAEIRVWLREHMESLQASDFFARQLSKDSKDASVEAPTFSTGLAASNLAIPTQPAGSTGPKDALEPANLLLTSDIEQPNQSTGFLALRLPEIVSPSRFARQISATSATSEHKSASAMSLSQMSPKSLQVIAEEMEIGGLPRGFNPLRTSTLSSSFLTFSSMSLTGSCCRTLLRNFVNSTPFELFFGFLIFTNSVLIGATIQWQSLNRAVDMPEALHVVSTIYNALFVVELCLRLVGLGCKEFFCTSSHVRFNWFDFVIVVSIMPEFVMPFFGMDASRWASSGSNLRILRILRLTRLIRVVRVLRIVRFFRSLQTLIHSILSTLRDLFWAMLLLVMLIYMFAVLFTEVANQALSEPGSALLAEEHMELLRLFGDLRQTIHTLFMSIAGGLSWVEATNALETIGWTWVYVFTCYVAFCLFAVLNVMTGVFCNSAIKGAEKDQEMATQALMVDKHHLKAGLTKLFAEMDRNCDGTVSYKEFKHCLEDERVKTLFEALELGAGDAKQLFKILDANKDDSVGIDEFLEGCTQVRGNARAIDLFTLSTQTNKLRKQMGEICTLQRHMMVKMEQISMKIWSRSFSQ</sequence>
<dbReference type="OrthoDB" id="10038259at2759"/>